<organism evidence="2 3">
    <name type="scientific">Bifiguratus adelaidae</name>
    <dbReference type="NCBI Taxonomy" id="1938954"/>
    <lineage>
        <taxon>Eukaryota</taxon>
        <taxon>Fungi</taxon>
        <taxon>Fungi incertae sedis</taxon>
        <taxon>Mucoromycota</taxon>
        <taxon>Mucoromycotina</taxon>
        <taxon>Endogonomycetes</taxon>
        <taxon>Endogonales</taxon>
        <taxon>Endogonales incertae sedis</taxon>
        <taxon>Bifiguratus</taxon>
    </lineage>
</organism>
<keyword evidence="3" id="KW-1185">Reference proteome</keyword>
<feature type="transmembrane region" description="Helical" evidence="1">
    <location>
        <begin position="94"/>
        <end position="113"/>
    </location>
</feature>
<dbReference type="OrthoDB" id="2448307at2759"/>
<name>A0A261XXG0_9FUNG</name>
<feature type="transmembrane region" description="Helical" evidence="1">
    <location>
        <begin position="220"/>
        <end position="240"/>
    </location>
</feature>
<dbReference type="PANTHER" id="PTHR34391">
    <property type="entry name" value="UPF0658 GOLGI APPARATUS MEMBRANE PROTEIN C1952.10C-RELATED"/>
    <property type="match status" value="1"/>
</dbReference>
<feature type="transmembrane region" description="Helical" evidence="1">
    <location>
        <begin position="252"/>
        <end position="268"/>
    </location>
</feature>
<protein>
    <submittedName>
        <fullName evidence="2">Uncharacterized protein</fullName>
    </submittedName>
</protein>
<keyword evidence="1" id="KW-1133">Transmembrane helix</keyword>
<comment type="caution">
    <text evidence="2">The sequence shown here is derived from an EMBL/GenBank/DDBJ whole genome shotgun (WGS) entry which is preliminary data.</text>
</comment>
<sequence length="343" mass="39012">MWRYHKIVKRLVESKWTQAYLSITIAQVFVIVALQTIIAVQNTNEQSNIDPITFNAAHTRFLNIKWENMALIGFQLYLLGMVIDAIAYQNTAEVLVMAVLNLICAIFGSLEIMDGRKWLGILQASSINVAPLSIAEKVEIVLTIFLILFAIGHGVVSHKVSLTFGWNIYKKIGADMQIQRMYRLSQFFVLALKIDIFTQFIVSGFYLIQFVPTNLSSSSLWATIFHSIITFIMLPALYLARRVLQTEVEWQMIAFMAWQAIVVIHYGLVLGETSTSNNTWYFWIGIVALGIFVSVITAILAFGCMRNFGRGLQPYVQRGSSKRQADIEMDKDIMLDGDWRIDD</sequence>
<keyword evidence="1" id="KW-0812">Transmembrane</keyword>
<feature type="transmembrane region" description="Helical" evidence="1">
    <location>
        <begin position="187"/>
        <end position="208"/>
    </location>
</feature>
<gene>
    <name evidence="2" type="ORF">BZG36_03973</name>
</gene>
<dbReference type="PANTHER" id="PTHR34391:SF2">
    <property type="entry name" value="TRP C-TERMINAL DOMAIN-CONTAINING PROTEIN"/>
    <property type="match status" value="1"/>
</dbReference>
<dbReference type="EMBL" id="MVBO01000110">
    <property type="protein sequence ID" value="OZJ03008.1"/>
    <property type="molecule type" value="Genomic_DNA"/>
</dbReference>
<dbReference type="AlphaFoldDB" id="A0A261XXG0"/>
<feature type="transmembrane region" description="Helical" evidence="1">
    <location>
        <begin position="140"/>
        <end position="166"/>
    </location>
</feature>
<evidence type="ECO:0000313" key="3">
    <source>
        <dbReference type="Proteomes" id="UP000242875"/>
    </source>
</evidence>
<dbReference type="InterPro" id="IPR040410">
    <property type="entry name" value="UPF0658_Golgi"/>
</dbReference>
<feature type="transmembrane region" description="Helical" evidence="1">
    <location>
        <begin position="69"/>
        <end position="87"/>
    </location>
</feature>
<evidence type="ECO:0000256" key="1">
    <source>
        <dbReference type="SAM" id="Phobius"/>
    </source>
</evidence>
<proteinExistence type="predicted"/>
<dbReference type="GO" id="GO:0005794">
    <property type="term" value="C:Golgi apparatus"/>
    <property type="evidence" value="ECO:0007669"/>
    <property type="project" value="TreeGrafter"/>
</dbReference>
<evidence type="ECO:0000313" key="2">
    <source>
        <dbReference type="EMBL" id="OZJ03008.1"/>
    </source>
</evidence>
<keyword evidence="1" id="KW-0472">Membrane</keyword>
<feature type="transmembrane region" description="Helical" evidence="1">
    <location>
        <begin position="20"/>
        <end position="40"/>
    </location>
</feature>
<feature type="transmembrane region" description="Helical" evidence="1">
    <location>
        <begin position="280"/>
        <end position="302"/>
    </location>
</feature>
<dbReference type="Proteomes" id="UP000242875">
    <property type="component" value="Unassembled WGS sequence"/>
</dbReference>
<accession>A0A261XXG0</accession>
<reference evidence="2 3" key="1">
    <citation type="journal article" date="2017" name="Mycologia">
        <title>Bifiguratus adelaidae, gen. et sp. nov., a new member of Mucoromycotina in endophytic and soil-dwelling habitats.</title>
        <authorList>
            <person name="Torres-Cruz T.J."/>
            <person name="Billingsley Tobias T.L."/>
            <person name="Almatruk M."/>
            <person name="Hesse C."/>
            <person name="Kuske C.R."/>
            <person name="Desiro A."/>
            <person name="Benucci G.M."/>
            <person name="Bonito G."/>
            <person name="Stajich J.E."/>
            <person name="Dunlap C."/>
            <person name="Arnold A.E."/>
            <person name="Porras-Alfaro A."/>
        </authorList>
    </citation>
    <scope>NUCLEOTIDE SEQUENCE [LARGE SCALE GENOMIC DNA]</scope>
    <source>
        <strain evidence="2 3">AZ0501</strain>
    </source>
</reference>